<feature type="domain" description="Dynein regulatory complex protein 1/2 N-terminal" evidence="5">
    <location>
        <begin position="136"/>
        <end position="237"/>
    </location>
</feature>
<evidence type="ECO:0000313" key="8">
    <source>
        <dbReference type="Proteomes" id="UP000444721"/>
    </source>
</evidence>
<dbReference type="RefSeq" id="XP_044561234.1">
    <property type="nucleotide sequence ID" value="XM_044707833.1"/>
</dbReference>
<proteinExistence type="inferred from homology"/>
<feature type="domain" description="Dynein regulatory complex protein 1 C-terminal" evidence="6">
    <location>
        <begin position="650"/>
        <end position="709"/>
    </location>
</feature>
<dbReference type="Pfam" id="PF14775">
    <property type="entry name" value="NYD-SP28_assoc"/>
    <property type="match status" value="1"/>
</dbReference>
<feature type="compositionally biased region" description="Polar residues" evidence="4">
    <location>
        <begin position="66"/>
        <end position="75"/>
    </location>
</feature>
<dbReference type="VEuPathDB" id="AmoebaDB:NF0032010"/>
<feature type="coiled-coil region" evidence="3">
    <location>
        <begin position="687"/>
        <end position="714"/>
    </location>
</feature>
<protein>
    <recommendedName>
        <fullName evidence="9">Dynein regulatory complex protein 1 C-terminal domain-containing protein</fullName>
    </recommendedName>
</protein>
<evidence type="ECO:0000256" key="4">
    <source>
        <dbReference type="SAM" id="MobiDB-lite"/>
    </source>
</evidence>
<evidence type="ECO:0000259" key="5">
    <source>
        <dbReference type="Pfam" id="PF14772"/>
    </source>
</evidence>
<dbReference type="Proteomes" id="UP000444721">
    <property type="component" value="Unassembled WGS sequence"/>
</dbReference>
<dbReference type="GeneID" id="68111638"/>
<dbReference type="AlphaFoldDB" id="A0A6A5BQK3"/>
<evidence type="ECO:0000256" key="1">
    <source>
        <dbReference type="ARBA" id="ARBA00009688"/>
    </source>
</evidence>
<dbReference type="Pfam" id="PF14772">
    <property type="entry name" value="NYD-SP28"/>
    <property type="match status" value="1"/>
</dbReference>
<dbReference type="PANTHER" id="PTHR21625:SF1">
    <property type="entry name" value="DYNEIN REGULATORY COMPLEX PROTEIN 1"/>
    <property type="match status" value="1"/>
</dbReference>
<feature type="coiled-coil region" evidence="3">
    <location>
        <begin position="205"/>
        <end position="250"/>
    </location>
</feature>
<dbReference type="GO" id="GO:0003352">
    <property type="term" value="P:regulation of cilium movement"/>
    <property type="evidence" value="ECO:0007669"/>
    <property type="project" value="TreeGrafter"/>
</dbReference>
<dbReference type="GO" id="GO:0070286">
    <property type="term" value="P:axonemal dynein complex assembly"/>
    <property type="evidence" value="ECO:0007669"/>
    <property type="project" value="InterPro"/>
</dbReference>
<dbReference type="GO" id="GO:0060285">
    <property type="term" value="P:cilium-dependent cell motility"/>
    <property type="evidence" value="ECO:0007669"/>
    <property type="project" value="TreeGrafter"/>
</dbReference>
<evidence type="ECO:0000256" key="3">
    <source>
        <dbReference type="SAM" id="Coils"/>
    </source>
</evidence>
<dbReference type="InterPro" id="IPR039505">
    <property type="entry name" value="DRC1/2_N"/>
</dbReference>
<comment type="caution">
    <text evidence="7">The sequence shown here is derived from an EMBL/GenBank/DDBJ whole genome shotgun (WGS) entry which is preliminary data.</text>
</comment>
<feature type="coiled-coil region" evidence="3">
    <location>
        <begin position="311"/>
        <end position="352"/>
    </location>
</feature>
<keyword evidence="2 3" id="KW-0175">Coiled coil</keyword>
<dbReference type="GO" id="GO:0005858">
    <property type="term" value="C:axonemal dynein complex"/>
    <property type="evidence" value="ECO:0007669"/>
    <property type="project" value="InterPro"/>
</dbReference>
<feature type="region of interest" description="Disordered" evidence="4">
    <location>
        <begin position="1"/>
        <end position="89"/>
    </location>
</feature>
<keyword evidence="8" id="KW-1185">Reference proteome</keyword>
<accession>A0A6A5BQK3</accession>
<organism evidence="7 8">
    <name type="scientific">Naegleria fowleri</name>
    <name type="common">Brain eating amoeba</name>
    <dbReference type="NCBI Taxonomy" id="5763"/>
    <lineage>
        <taxon>Eukaryota</taxon>
        <taxon>Discoba</taxon>
        <taxon>Heterolobosea</taxon>
        <taxon>Tetramitia</taxon>
        <taxon>Eutetramitia</taxon>
        <taxon>Vahlkampfiidae</taxon>
        <taxon>Naegleria</taxon>
    </lineage>
</organism>
<dbReference type="OrthoDB" id="10260459at2759"/>
<dbReference type="InterPro" id="IPR039750">
    <property type="entry name" value="DRC1/DRC2"/>
</dbReference>
<dbReference type="VEuPathDB" id="AmoebaDB:FDP41_004420"/>
<dbReference type="PANTHER" id="PTHR21625">
    <property type="entry name" value="NYD-SP28 PROTEIN"/>
    <property type="match status" value="1"/>
</dbReference>
<evidence type="ECO:0000256" key="2">
    <source>
        <dbReference type="ARBA" id="ARBA00023054"/>
    </source>
</evidence>
<dbReference type="VEuPathDB" id="AmoebaDB:NfTy_083700"/>
<evidence type="ECO:0000313" key="7">
    <source>
        <dbReference type="EMBL" id="KAF0976521.1"/>
    </source>
</evidence>
<gene>
    <name evidence="7" type="ORF">FDP41_004420</name>
</gene>
<reference evidence="7 8" key="1">
    <citation type="journal article" date="2019" name="Sci. Rep.">
        <title>Nanopore sequencing improves the draft genome of the human pathogenic amoeba Naegleria fowleri.</title>
        <authorList>
            <person name="Liechti N."/>
            <person name="Schurch N."/>
            <person name="Bruggmann R."/>
            <person name="Wittwer M."/>
        </authorList>
    </citation>
    <scope>NUCLEOTIDE SEQUENCE [LARGE SCALE GENOMIC DNA]</scope>
    <source>
        <strain evidence="7 8">ATCC 30894</strain>
    </source>
</reference>
<dbReference type="EMBL" id="VFQX01000037">
    <property type="protein sequence ID" value="KAF0976521.1"/>
    <property type="molecule type" value="Genomic_DNA"/>
</dbReference>
<dbReference type="InterPro" id="IPR029440">
    <property type="entry name" value="DRC1_C"/>
</dbReference>
<evidence type="ECO:0008006" key="9">
    <source>
        <dbReference type="Google" id="ProtNLM"/>
    </source>
</evidence>
<sequence length="725" mass="84282">MTELMNGERLMPSSSSSSNMLSGEEQRVTAIGEEGSSMPVATDINTKEQQGGENGVEGEEHNNNNTSLMSNQDGNESPIVGSPSGKDAATTNNVQATQQVEVQTIIQDSRTQIDESVGVIKSKIREGTKLVTNVKVESDMEENKRRLKYDVKKEEIQQKLKSEAIVSSKKNAAIQMKWPSLYDKKTHQELMDKLLEQQEMCLKVIESKQALIKELGQELKQRDEEYVKALKKQTKDLDTLIERMNAQVKELIDLYTLELSRIETSFEKERKELIKRNLEEFQAIAEERSKKEENYALSRIQKVDEYEQQLKVLADQEMEKYAKKKKELLDEIHEYEQEIDSIRGEYQLMAQKLEYYFEVLVDRVEDNKTAVRNNRALLAKLQDQLSGIKAKYIRDDNKYKAENNETTEQFKRLSIQYKDLLQKFKYFEEADTKKYKDIWKMNQEIVEDLAEKLKKADEIITTQQLGLRWIPPEEDIKSIPEKTQDYTTTIQETSVNLESSFSESVSESSKDTATNNTMTPAGETVRLIFETLCDSAGFLVEEKVEKLLQKLPPEESKVLKVDNILRVIGIDTPEETTKMINFFIQCIEEEKGSIEDLHDISTELLIKILRKFVEEQNKKAMMEQNESGRKKKVLSTVEKAKDRKRKEEREFWKRMAQIIPESRYKVWGALERGLEKYGEILAKREKLITETEMIRKQNNELRDLLNQYMQQKINEELLVPTQKML</sequence>
<dbReference type="OMA" id="LDFMMAR"/>
<comment type="similarity">
    <text evidence="1">Belongs to the DRC1 family.</text>
</comment>
<name>A0A6A5BQK3_NAEFO</name>
<evidence type="ECO:0000259" key="6">
    <source>
        <dbReference type="Pfam" id="PF14775"/>
    </source>
</evidence>